<keyword evidence="2" id="KW-1185">Reference proteome</keyword>
<evidence type="ECO:0000313" key="1">
    <source>
        <dbReference type="EMBL" id="RNA23206.1"/>
    </source>
</evidence>
<proteinExistence type="predicted"/>
<dbReference type="AlphaFoldDB" id="A0A3M7RHZ9"/>
<accession>A0A3M7RHZ9</accession>
<comment type="caution">
    <text evidence="1">The sequence shown here is derived from an EMBL/GenBank/DDBJ whole genome shotgun (WGS) entry which is preliminary data.</text>
</comment>
<name>A0A3M7RHZ9_BRAPC</name>
<gene>
    <name evidence="1" type="ORF">BpHYR1_006339</name>
</gene>
<sequence>MSDHGCCIFSLIINCISGEASEGLRGAQYFFFSKFHLIVSKKKKKIKLRFYSGQNKFYVQHFSSSCKV</sequence>
<dbReference type="Proteomes" id="UP000276133">
    <property type="component" value="Unassembled WGS sequence"/>
</dbReference>
<evidence type="ECO:0000313" key="2">
    <source>
        <dbReference type="Proteomes" id="UP000276133"/>
    </source>
</evidence>
<protein>
    <submittedName>
        <fullName evidence="1">Uncharacterized protein</fullName>
    </submittedName>
</protein>
<reference evidence="1 2" key="1">
    <citation type="journal article" date="2018" name="Sci. Rep.">
        <title>Genomic signatures of local adaptation to the degree of environmental predictability in rotifers.</title>
        <authorList>
            <person name="Franch-Gras L."/>
            <person name="Hahn C."/>
            <person name="Garcia-Roger E.M."/>
            <person name="Carmona M.J."/>
            <person name="Serra M."/>
            <person name="Gomez A."/>
        </authorList>
    </citation>
    <scope>NUCLEOTIDE SEQUENCE [LARGE SCALE GENOMIC DNA]</scope>
    <source>
        <strain evidence="1">HYR1</strain>
    </source>
</reference>
<organism evidence="1 2">
    <name type="scientific">Brachionus plicatilis</name>
    <name type="common">Marine rotifer</name>
    <name type="synonym">Brachionus muelleri</name>
    <dbReference type="NCBI Taxonomy" id="10195"/>
    <lineage>
        <taxon>Eukaryota</taxon>
        <taxon>Metazoa</taxon>
        <taxon>Spiralia</taxon>
        <taxon>Gnathifera</taxon>
        <taxon>Rotifera</taxon>
        <taxon>Eurotatoria</taxon>
        <taxon>Monogononta</taxon>
        <taxon>Pseudotrocha</taxon>
        <taxon>Ploima</taxon>
        <taxon>Brachionidae</taxon>
        <taxon>Brachionus</taxon>
    </lineage>
</organism>
<dbReference type="EMBL" id="REGN01003329">
    <property type="protein sequence ID" value="RNA23206.1"/>
    <property type="molecule type" value="Genomic_DNA"/>
</dbReference>